<comment type="caution">
    <text evidence="1">The sequence shown here is derived from an EMBL/GenBank/DDBJ whole genome shotgun (WGS) entry which is preliminary data.</text>
</comment>
<reference evidence="2" key="1">
    <citation type="journal article" date="2022" name="Mol. Ecol. Resour.">
        <title>The genomes of chicory, endive, great burdock and yacon provide insights into Asteraceae palaeo-polyploidization history and plant inulin production.</title>
        <authorList>
            <person name="Fan W."/>
            <person name="Wang S."/>
            <person name="Wang H."/>
            <person name="Wang A."/>
            <person name="Jiang F."/>
            <person name="Liu H."/>
            <person name="Zhao H."/>
            <person name="Xu D."/>
            <person name="Zhang Y."/>
        </authorList>
    </citation>
    <scope>NUCLEOTIDE SEQUENCE [LARGE SCALE GENOMIC DNA]</scope>
    <source>
        <strain evidence="2">cv. Punajuju</strain>
    </source>
</reference>
<reference evidence="1 2" key="2">
    <citation type="journal article" date="2022" name="Mol. Ecol. Resour.">
        <title>The genomes of chicory, endive, great burdock and yacon provide insights into Asteraceae paleo-polyploidization history and plant inulin production.</title>
        <authorList>
            <person name="Fan W."/>
            <person name="Wang S."/>
            <person name="Wang H."/>
            <person name="Wang A."/>
            <person name="Jiang F."/>
            <person name="Liu H."/>
            <person name="Zhao H."/>
            <person name="Xu D."/>
            <person name="Zhang Y."/>
        </authorList>
    </citation>
    <scope>NUCLEOTIDE SEQUENCE [LARGE SCALE GENOMIC DNA]</scope>
    <source>
        <strain evidence="2">cv. Punajuju</strain>
        <tissue evidence="1">Leaves</tissue>
    </source>
</reference>
<protein>
    <submittedName>
        <fullName evidence="1">Uncharacterized protein</fullName>
    </submittedName>
</protein>
<accession>A0ACB9HCE0</accession>
<name>A0ACB9HCE0_CICIN</name>
<proteinExistence type="predicted"/>
<dbReference type="Proteomes" id="UP001055811">
    <property type="component" value="Linkage Group LG01"/>
</dbReference>
<organism evidence="1 2">
    <name type="scientific">Cichorium intybus</name>
    <name type="common">Chicory</name>
    <dbReference type="NCBI Taxonomy" id="13427"/>
    <lineage>
        <taxon>Eukaryota</taxon>
        <taxon>Viridiplantae</taxon>
        <taxon>Streptophyta</taxon>
        <taxon>Embryophyta</taxon>
        <taxon>Tracheophyta</taxon>
        <taxon>Spermatophyta</taxon>
        <taxon>Magnoliopsida</taxon>
        <taxon>eudicotyledons</taxon>
        <taxon>Gunneridae</taxon>
        <taxon>Pentapetalae</taxon>
        <taxon>asterids</taxon>
        <taxon>campanulids</taxon>
        <taxon>Asterales</taxon>
        <taxon>Asteraceae</taxon>
        <taxon>Cichorioideae</taxon>
        <taxon>Cichorieae</taxon>
        <taxon>Cichoriinae</taxon>
        <taxon>Cichorium</taxon>
    </lineage>
</organism>
<dbReference type="EMBL" id="CM042009">
    <property type="protein sequence ID" value="KAI3792940.1"/>
    <property type="molecule type" value="Genomic_DNA"/>
</dbReference>
<sequence length="285" mass="32162">MQRSVPNGKLMRRVGCIIIFNFKFYFSQTWFRKEDFYHEDPGWYSRAANFISEPVVDVEMNNPKTDLPSKNEVTLHETKTIPIENGNSMETHDKYIMVEGLGLVGVYDQWVDPPRFLHAAAVIDEKMYIFGGNHNGRYLNDLQTLDLRNWTWSKVEVKPNSESPVTVTPFAGHSLTIESSPSEFAGIPSARSLIATVNFVDLAGSERASQTLSDVTRLKEGCHINRSLLTVGALNRNFRVRFSILDPSITLPEQSSPTILFSIPISVSRSHSESIESTTSINFDK</sequence>
<evidence type="ECO:0000313" key="2">
    <source>
        <dbReference type="Proteomes" id="UP001055811"/>
    </source>
</evidence>
<evidence type="ECO:0000313" key="1">
    <source>
        <dbReference type="EMBL" id="KAI3792940.1"/>
    </source>
</evidence>
<keyword evidence="2" id="KW-1185">Reference proteome</keyword>
<gene>
    <name evidence="1" type="ORF">L2E82_06834</name>
</gene>